<dbReference type="EMBL" id="AP025732">
    <property type="protein sequence ID" value="BDI17265.1"/>
    <property type="molecule type" value="Genomic_DNA"/>
</dbReference>
<dbReference type="Proteomes" id="UP001055453">
    <property type="component" value="Chromosome"/>
</dbReference>
<proteinExistence type="predicted"/>
<sequence length="87" mass="9861">MIKLHLTPLPMNEQRQQAYLNLIQRLLNCRTNNELQETLAANQELVDIGFLQTIEAEAQRFSQQGDETSSELVAKFGNATRGSVESR</sequence>
<protein>
    <submittedName>
        <fullName evidence="2">Uncharacterized protein</fullName>
    </submittedName>
</protein>
<dbReference type="RefSeq" id="WP_251960196.1">
    <property type="nucleotide sequence ID" value="NZ_AP025732.1"/>
</dbReference>
<keyword evidence="3" id="KW-1185">Reference proteome</keyword>
<reference evidence="2" key="1">
    <citation type="submission" date="2022-04" db="EMBL/GenBank/DDBJ databases">
        <title>Complete genome sequence of a cyanobacterium, Nostoc sp. SO-36, isolated in Antarctica.</title>
        <authorList>
            <person name="Kanesaki Y."/>
            <person name="Effendi D."/>
            <person name="Sakamoto T."/>
            <person name="Ohtani S."/>
            <person name="Awai K."/>
        </authorList>
    </citation>
    <scope>NUCLEOTIDE SEQUENCE</scope>
    <source>
        <strain evidence="2">SO-36</strain>
    </source>
</reference>
<evidence type="ECO:0000313" key="3">
    <source>
        <dbReference type="Proteomes" id="UP001055453"/>
    </source>
</evidence>
<accession>A0ABM7Z2P7</accession>
<evidence type="ECO:0000313" key="2">
    <source>
        <dbReference type="EMBL" id="BDI17265.1"/>
    </source>
</evidence>
<feature type="region of interest" description="Disordered" evidence="1">
    <location>
        <begin position="61"/>
        <end position="87"/>
    </location>
</feature>
<name>A0ABM7Z2P7_NOSCO</name>
<evidence type="ECO:0000256" key="1">
    <source>
        <dbReference type="SAM" id="MobiDB-lite"/>
    </source>
</evidence>
<gene>
    <name evidence="2" type="ORF">ANSO36C_30670</name>
</gene>
<organism evidence="2 3">
    <name type="scientific">Nostoc cf. commune SO-36</name>
    <dbReference type="NCBI Taxonomy" id="449208"/>
    <lineage>
        <taxon>Bacteria</taxon>
        <taxon>Bacillati</taxon>
        <taxon>Cyanobacteriota</taxon>
        <taxon>Cyanophyceae</taxon>
        <taxon>Nostocales</taxon>
        <taxon>Nostocaceae</taxon>
        <taxon>Nostoc</taxon>
    </lineage>
</organism>
<feature type="compositionally biased region" description="Polar residues" evidence="1">
    <location>
        <begin position="61"/>
        <end position="71"/>
    </location>
</feature>